<gene>
    <name evidence="3" type="ORF">QR98_0003300</name>
    <name evidence="2" type="ORF">SSS_4119</name>
</gene>
<protein>
    <submittedName>
        <fullName evidence="3 4">Uncharacterized protein</fullName>
    </submittedName>
</protein>
<dbReference type="AlphaFoldDB" id="A0A131ZT38"/>
<dbReference type="EMBL" id="JXLN01000444">
    <property type="protein sequence ID" value="KPL98094.1"/>
    <property type="molecule type" value="Genomic_DNA"/>
</dbReference>
<sequence length="123" mass="14102">MDPTGYDSHRGESNEFLSLSLMNSAMENNQNFNPNLHHQNQHQLHSNSERNHHGRSRSAAIQSQSIPNGSLSDYIELARTVNVDLPEEIAKHVLTLIRLNVPPDEIYVFIRDCLCYTRFKISD</sequence>
<dbReference type="EMBL" id="WVUK01000057">
    <property type="protein sequence ID" value="KAF7492059.1"/>
    <property type="molecule type" value="Genomic_DNA"/>
</dbReference>
<evidence type="ECO:0000313" key="5">
    <source>
        <dbReference type="Proteomes" id="UP000070412"/>
    </source>
</evidence>
<feature type="region of interest" description="Disordered" evidence="1">
    <location>
        <begin position="27"/>
        <end position="65"/>
    </location>
</feature>
<reference evidence="5" key="2">
    <citation type="journal article" date="2020" name="PLoS Negl. Trop. Dis.">
        <title>High-quality nuclear genome for Sarcoptes scabiei-A critical resource for a neglected parasite.</title>
        <authorList>
            <person name="Korhonen P.K."/>
            <person name="Gasser R.B."/>
            <person name="Ma G."/>
            <person name="Wang T."/>
            <person name="Stroehlein A.J."/>
            <person name="Young N.D."/>
            <person name="Ang C.S."/>
            <person name="Fernando D.D."/>
            <person name="Lu H.C."/>
            <person name="Taylor S."/>
            <person name="Reynolds S.L."/>
            <person name="Mofiz E."/>
            <person name="Najaraj S.H."/>
            <person name="Gowda H."/>
            <person name="Madugundu A."/>
            <person name="Renuse S."/>
            <person name="Holt D."/>
            <person name="Pandey A."/>
            <person name="Papenfuss A.T."/>
            <person name="Fischer K."/>
        </authorList>
    </citation>
    <scope>NUCLEOTIDE SEQUENCE [LARGE SCALE GENOMIC DNA]</scope>
</reference>
<keyword evidence="5" id="KW-1185">Reference proteome</keyword>
<evidence type="ECO:0000313" key="4">
    <source>
        <dbReference type="EnsemblMetazoa" id="KAF7492059.1"/>
    </source>
</evidence>
<evidence type="ECO:0000313" key="3">
    <source>
        <dbReference type="EMBL" id="KPL98094.1"/>
    </source>
</evidence>
<organism evidence="3 6">
    <name type="scientific">Sarcoptes scabiei</name>
    <name type="common">Itch mite</name>
    <name type="synonym">Acarus scabiei</name>
    <dbReference type="NCBI Taxonomy" id="52283"/>
    <lineage>
        <taxon>Eukaryota</taxon>
        <taxon>Metazoa</taxon>
        <taxon>Ecdysozoa</taxon>
        <taxon>Arthropoda</taxon>
        <taxon>Chelicerata</taxon>
        <taxon>Arachnida</taxon>
        <taxon>Acari</taxon>
        <taxon>Acariformes</taxon>
        <taxon>Sarcoptiformes</taxon>
        <taxon>Astigmata</taxon>
        <taxon>Psoroptidia</taxon>
        <taxon>Sarcoptoidea</taxon>
        <taxon>Sarcoptidae</taxon>
        <taxon>Sarcoptinae</taxon>
        <taxon>Sarcoptes</taxon>
    </lineage>
</organism>
<reference evidence="4" key="4">
    <citation type="submission" date="2022-06" db="UniProtKB">
        <authorList>
            <consortium name="EnsemblMetazoa"/>
        </authorList>
    </citation>
    <scope>IDENTIFICATION</scope>
</reference>
<evidence type="ECO:0000256" key="1">
    <source>
        <dbReference type="SAM" id="MobiDB-lite"/>
    </source>
</evidence>
<proteinExistence type="predicted"/>
<dbReference type="EnsemblMetazoa" id="SSS_4119s_mrna">
    <property type="protein sequence ID" value="KAF7492059.1"/>
    <property type="gene ID" value="SSS_4119"/>
</dbReference>
<dbReference type="OrthoDB" id="10610647at2759"/>
<reference evidence="2" key="3">
    <citation type="submission" date="2020-01" db="EMBL/GenBank/DDBJ databases">
        <authorList>
            <person name="Korhonen P.K.K."/>
            <person name="Guangxu M.G."/>
            <person name="Wang T.W."/>
            <person name="Stroehlein A.J.S."/>
            <person name="Young N.D."/>
            <person name="Ang C.-S.A."/>
            <person name="Fernando D.W.F."/>
            <person name="Lu H.L."/>
            <person name="Taylor S.T."/>
            <person name="Ehtesham M.E.M."/>
            <person name="Najaraj S.H.N."/>
            <person name="Harsha G.H.G."/>
            <person name="Madugundu A.M."/>
            <person name="Renuse S.R."/>
            <person name="Holt D.H."/>
            <person name="Pandey A.P."/>
            <person name="Papenfuss A.P."/>
            <person name="Gasser R.B.G."/>
            <person name="Fischer K.F."/>
        </authorList>
    </citation>
    <scope>NUCLEOTIDE SEQUENCE</scope>
    <source>
        <strain evidence="2">SSS_KF_BRIS2020</strain>
    </source>
</reference>
<dbReference type="Proteomes" id="UP000070412">
    <property type="component" value="Unassembled WGS sequence"/>
</dbReference>
<accession>A0A131ZT38</accession>
<name>A0A131ZT38_SARSC</name>
<dbReference type="OMA" id="IDHYENE"/>
<evidence type="ECO:0000313" key="2">
    <source>
        <dbReference type="EMBL" id="KAF7492059.1"/>
    </source>
</evidence>
<dbReference type="VEuPathDB" id="VectorBase:SSCA005197"/>
<reference evidence="3 6" key="1">
    <citation type="journal article" date="2015" name="Parasit. Vectors">
        <title>Draft genome of the scabies mite.</title>
        <authorList>
            <person name="Rider S.D.Jr."/>
            <person name="Morgan M.S."/>
            <person name="Arlian L.G."/>
        </authorList>
    </citation>
    <scope>NUCLEOTIDE SEQUENCE [LARGE SCALE GENOMIC DNA]</scope>
    <source>
        <strain evidence="3">Arlian Lab</strain>
    </source>
</reference>
<evidence type="ECO:0000313" key="6">
    <source>
        <dbReference type="Proteomes" id="UP000616769"/>
    </source>
</evidence>
<feature type="compositionally biased region" description="Low complexity" evidence="1">
    <location>
        <begin position="28"/>
        <end position="46"/>
    </location>
</feature>
<dbReference type="Proteomes" id="UP000616769">
    <property type="component" value="Unassembled WGS sequence"/>
</dbReference>